<feature type="domain" description="Protein kinase" evidence="1">
    <location>
        <begin position="1"/>
        <end position="129"/>
    </location>
</feature>
<accession>A0A916E754</accession>
<gene>
    <name evidence="2" type="ORF">CHRIB12_LOCUS10008</name>
</gene>
<dbReference type="InterPro" id="IPR000719">
    <property type="entry name" value="Prot_kinase_dom"/>
</dbReference>
<organism evidence="2 3">
    <name type="scientific">Rhizophagus irregularis</name>
    <dbReference type="NCBI Taxonomy" id="588596"/>
    <lineage>
        <taxon>Eukaryota</taxon>
        <taxon>Fungi</taxon>
        <taxon>Fungi incertae sedis</taxon>
        <taxon>Mucoromycota</taxon>
        <taxon>Glomeromycotina</taxon>
        <taxon>Glomeromycetes</taxon>
        <taxon>Glomerales</taxon>
        <taxon>Glomeraceae</taxon>
        <taxon>Rhizophagus</taxon>
    </lineage>
</organism>
<dbReference type="GO" id="GO:0005524">
    <property type="term" value="F:ATP binding"/>
    <property type="evidence" value="ECO:0007669"/>
    <property type="project" value="InterPro"/>
</dbReference>
<protein>
    <recommendedName>
        <fullName evidence="1">Protein kinase domain-containing protein</fullName>
    </recommendedName>
</protein>
<dbReference type="AlphaFoldDB" id="A0A916E754"/>
<dbReference type="GO" id="GO:0004672">
    <property type="term" value="F:protein kinase activity"/>
    <property type="evidence" value="ECO:0007669"/>
    <property type="project" value="InterPro"/>
</dbReference>
<comment type="caution">
    <text evidence="2">The sequence shown here is derived from an EMBL/GenBank/DDBJ whole genome shotgun (WGS) entry which is preliminary data.</text>
</comment>
<evidence type="ECO:0000313" key="2">
    <source>
        <dbReference type="EMBL" id="CAB5364574.1"/>
    </source>
</evidence>
<reference evidence="2" key="1">
    <citation type="submission" date="2020-05" db="EMBL/GenBank/DDBJ databases">
        <authorList>
            <person name="Rincon C."/>
            <person name="Sanders R I."/>
            <person name="Robbins C."/>
            <person name="Chaturvedi A."/>
        </authorList>
    </citation>
    <scope>NUCLEOTIDE SEQUENCE</scope>
    <source>
        <strain evidence="2">CHB12</strain>
    </source>
</reference>
<dbReference type="PROSITE" id="PS50011">
    <property type="entry name" value="PROTEIN_KINASE_DOM"/>
    <property type="match status" value="1"/>
</dbReference>
<sequence length="129" mass="14938">MRYNNETVILKKFINSQGISKYFLNELESNTLWKISEGLEIIHHADYTHRDFHSGNILCKNIEQFDQAEIKRAELIGSKKLGPEFSEVPHPKAIYTSRSLSPYISECSSISSIYSSKDYISRELEFDID</sequence>
<proteinExistence type="predicted"/>
<dbReference type="EMBL" id="CAGKOT010000020">
    <property type="protein sequence ID" value="CAB5364574.1"/>
    <property type="molecule type" value="Genomic_DNA"/>
</dbReference>
<evidence type="ECO:0000313" key="3">
    <source>
        <dbReference type="Proteomes" id="UP000684084"/>
    </source>
</evidence>
<evidence type="ECO:0000259" key="1">
    <source>
        <dbReference type="PROSITE" id="PS50011"/>
    </source>
</evidence>
<name>A0A916E754_9GLOM</name>
<dbReference type="Proteomes" id="UP000684084">
    <property type="component" value="Unassembled WGS sequence"/>
</dbReference>